<evidence type="ECO:0000313" key="2">
    <source>
        <dbReference type="Proteomes" id="UP000198778"/>
    </source>
</evidence>
<protein>
    <recommendedName>
        <fullName evidence="3">DNA-binding protein</fullName>
    </recommendedName>
</protein>
<gene>
    <name evidence="1" type="ORF">SAMN04488053_11524</name>
</gene>
<evidence type="ECO:0000313" key="1">
    <source>
        <dbReference type="EMBL" id="SDO48275.1"/>
    </source>
</evidence>
<dbReference type="EMBL" id="FNIL01000015">
    <property type="protein sequence ID" value="SDO48275.1"/>
    <property type="molecule type" value="Genomic_DNA"/>
</dbReference>
<accession>A0A1H0JWZ4</accession>
<keyword evidence="2" id="KW-1185">Reference proteome</keyword>
<evidence type="ECO:0008006" key="3">
    <source>
        <dbReference type="Google" id="ProtNLM"/>
    </source>
</evidence>
<reference evidence="2" key="1">
    <citation type="submission" date="2016-10" db="EMBL/GenBank/DDBJ databases">
        <authorList>
            <person name="Varghese N."/>
            <person name="Submissions S."/>
        </authorList>
    </citation>
    <scope>NUCLEOTIDE SEQUENCE [LARGE SCALE GENOMIC DNA]</scope>
    <source>
        <strain evidence="2">CGMCC 1.10369</strain>
    </source>
</reference>
<name>A0A1H0JWZ4_9BACI</name>
<sequence>MELTFFWLAIGLAAAAYFIGDGLKNFKNPEAKNTMDYFTEEDERELIHEKHVHHTLGIEKKDVEALLREHADIPHIIINNSVYYPKKQLLEWVENIGK</sequence>
<organism evidence="1 2">
    <name type="scientific">Alkalicoccus daliensis</name>
    <dbReference type="NCBI Taxonomy" id="745820"/>
    <lineage>
        <taxon>Bacteria</taxon>
        <taxon>Bacillati</taxon>
        <taxon>Bacillota</taxon>
        <taxon>Bacilli</taxon>
        <taxon>Bacillales</taxon>
        <taxon>Bacillaceae</taxon>
        <taxon>Alkalicoccus</taxon>
    </lineage>
</organism>
<proteinExistence type="predicted"/>
<dbReference type="AlphaFoldDB" id="A0A1H0JWZ4"/>
<dbReference type="RefSeq" id="WP_090843988.1">
    <property type="nucleotide sequence ID" value="NZ_FNIL01000015.1"/>
</dbReference>
<dbReference type="OrthoDB" id="2361226at2"/>
<dbReference type="Proteomes" id="UP000198778">
    <property type="component" value="Unassembled WGS sequence"/>
</dbReference>